<dbReference type="InterPro" id="IPR050173">
    <property type="entry name" value="ABC_transporter_C-like"/>
</dbReference>
<keyword evidence="9 10" id="KW-0472">Membrane</keyword>
<name>A0A3M6T5B5_POCDA</name>
<keyword evidence="8 10" id="KW-1133">Transmembrane helix</keyword>
<feature type="transmembrane region" description="Helical" evidence="10">
    <location>
        <begin position="288"/>
        <end position="316"/>
    </location>
</feature>
<comment type="caution">
    <text evidence="13">The sequence shown here is derived from an EMBL/GenBank/DDBJ whole genome shotgun (WGS) entry which is preliminary data.</text>
</comment>
<sequence>MEYEKLVPEPGERTSICGRLTFGFLSSIIETGNKRPLEENDIPSLDVESTKYLTEKLELEWKNEVGIGRVRSSKPRLRNAVLKAVDKYLLSLIVLLAILETLCKMIQPVLLSFLLAEMSYNSPVDVGILLVYSTPICVSCFIQTLVSQQCGYAMFLMAVHVKASLIGIVYKKRKPHCSRNVAIYTENDNNMTPVTKCHDYYQFYLVANEQLLSTFLFCGCDNTQNSKLNLTSSLIILCLFLLLQILNARHHILAERTSGYLINLISKDMVPIFQVFANLKSLSAPLEIILVFSLLWYFVGWQTFGGVIFSITLIFCQANLGNVFKSLQDKAARMTDKRLRLIHDVISGIRVLKMNAWEWCFHDLVSEILNTRHHVLAERTSGYLINLISKDMVPIHQVFSNVRSLSAPLEILLVFSLLWNLVGWQTFGGVVFSIALIFCHTTLGNVFKSLQDKAARITDRRLRLIHDVISGIRVLKMNAWEWCFHDLVSEVRRLELNIVYKKGVILAGYLSAYSCYPIVSSFVALFPFLMAGNHLTAQNVFTTLALLGALQKPVTVLFSYEFRALFQAFTTLERVESFLLDDDCDAPLPSTQKWNPLQSKDATGISETQLNEYQFSAVEPTFLTNHVCDKGKPFLCLKRVKAHPKNDFFNLSLCISNSKLIGITGPVGCGKSTLFDLILGEIPSDYGQITHQGQIAYVCQTPWVFSGTIRENIIFGKEFIQDTFEKAIEACSLKEDLKSLSCGDLTYVGERGVSLSGGQRARLNLARAVYSDADIYLLDDPLSSVDAKVSNEIFQRCICGTLSDRIRLLITHQARFLGKTDLVLLMDKESKLTKGIYRELSELEEFCEISATVPFAKANERSLSSNLVPYGAPMTKTGNSSRLEIEEEDRLTGSVSYKTYWRYLAYGVSKFFIMIWGALVVLPEVYSDADIYLLDDPLSSVDAKVSNEIFQRCICGTLSDRIRLLITHQARFLGKTDLVLLMDKESKLTKSIGKELSELEEFCEISAASFYKANERGLFSNLVPYGVPMTKTGNSSRMEIEEEDRLTGSVSYKTYWTYLAYGVSKFFIMIWGALVVLPEAREIKRIEAITSSPVCSHVTDTIQGITTVRVYKREGVFLDRFYSYQDANNRALFCYTASLKWLGIRLDSLSSVLVTVVTLAGIFLSGDTALSGLSISYCLQLTNTVQWMLQAIGETENYMTSVERVLSYTQLQPEPGYDAIIPHAPRDWPENGCVTFRNVSLSYFLGGPPVLKNISFSAAAGEKIGIVGRTGAGKSSLIACLLRMPANTEGEIIIDGICVGDLNVQDVRTAIAVIPQSPFLFNDVLRRSLDPADKFTDEELWDILDKVKLKSTVVNRDGQLYCHVTENGANFSVGERQLICFARALLFGKKVIVMDEATSSVDTQTDELIQSIIRKEMNHCTVLTIAHRLSTLSDYDRIMVLSEGKIIEMDSPKVLLSNELSYFYQLYHSVKS</sequence>
<dbReference type="InterPro" id="IPR044746">
    <property type="entry name" value="ABCC_6TM_D1"/>
</dbReference>
<protein>
    <submittedName>
        <fullName evidence="13">Uncharacterized protein</fullName>
    </submittedName>
</protein>
<evidence type="ECO:0000256" key="1">
    <source>
        <dbReference type="ARBA" id="ARBA00004141"/>
    </source>
</evidence>
<feature type="domain" description="ABC transmembrane type-1" evidence="12">
    <location>
        <begin position="92"/>
        <end position="358"/>
    </location>
</feature>
<evidence type="ECO:0000256" key="5">
    <source>
        <dbReference type="ARBA" id="ARBA00022737"/>
    </source>
</evidence>
<feature type="domain" description="ABC transporter" evidence="11">
    <location>
        <begin position="632"/>
        <end position="853"/>
    </location>
</feature>
<keyword evidence="14" id="KW-1185">Reference proteome</keyword>
<dbReference type="InterPro" id="IPR027417">
    <property type="entry name" value="P-loop_NTPase"/>
</dbReference>
<dbReference type="Pfam" id="PF00005">
    <property type="entry name" value="ABC_tran"/>
    <property type="match status" value="2"/>
</dbReference>
<dbReference type="PANTHER" id="PTHR24223">
    <property type="entry name" value="ATP-BINDING CASSETTE SUB-FAMILY C"/>
    <property type="match status" value="1"/>
</dbReference>
<evidence type="ECO:0000256" key="4">
    <source>
        <dbReference type="ARBA" id="ARBA00022692"/>
    </source>
</evidence>
<dbReference type="InterPro" id="IPR003593">
    <property type="entry name" value="AAA+_ATPase"/>
</dbReference>
<accession>A0A3M6T5B5</accession>
<evidence type="ECO:0000256" key="2">
    <source>
        <dbReference type="ARBA" id="ARBA00009726"/>
    </source>
</evidence>
<dbReference type="Gene3D" id="1.20.1560.10">
    <property type="entry name" value="ABC transporter type 1, transmembrane domain"/>
    <property type="match status" value="3"/>
</dbReference>
<dbReference type="GO" id="GO:0140359">
    <property type="term" value="F:ABC-type transporter activity"/>
    <property type="evidence" value="ECO:0007669"/>
    <property type="project" value="InterPro"/>
</dbReference>
<dbReference type="GO" id="GO:0005524">
    <property type="term" value="F:ATP binding"/>
    <property type="evidence" value="ECO:0007669"/>
    <property type="project" value="UniProtKB-KW"/>
</dbReference>
<keyword evidence="5" id="KW-0677">Repeat</keyword>
<feature type="transmembrane region" description="Helical" evidence="10">
    <location>
        <begin position="1148"/>
        <end position="1166"/>
    </location>
</feature>
<evidence type="ECO:0000313" key="13">
    <source>
        <dbReference type="EMBL" id="RMX36571.1"/>
    </source>
</evidence>
<dbReference type="GO" id="GO:0016020">
    <property type="term" value="C:membrane"/>
    <property type="evidence" value="ECO:0007669"/>
    <property type="project" value="UniProtKB-SubCell"/>
</dbReference>
<dbReference type="CDD" id="cd03244">
    <property type="entry name" value="ABCC_MRP_domain2"/>
    <property type="match status" value="1"/>
</dbReference>
<evidence type="ECO:0000259" key="12">
    <source>
        <dbReference type="PROSITE" id="PS50929"/>
    </source>
</evidence>
<feature type="transmembrane region" description="Helical" evidence="10">
    <location>
        <begin position="427"/>
        <end position="447"/>
    </location>
</feature>
<dbReference type="SUPFAM" id="SSF90123">
    <property type="entry name" value="ABC transporter transmembrane region"/>
    <property type="match status" value="3"/>
</dbReference>
<dbReference type="InterPro" id="IPR036640">
    <property type="entry name" value="ABC1_TM_sf"/>
</dbReference>
<dbReference type="PROSITE" id="PS00211">
    <property type="entry name" value="ABC_TRANSPORTER_1"/>
    <property type="match status" value="2"/>
</dbReference>
<evidence type="ECO:0000313" key="14">
    <source>
        <dbReference type="Proteomes" id="UP000275408"/>
    </source>
</evidence>
<dbReference type="InterPro" id="IPR017871">
    <property type="entry name" value="ABC_transporter-like_CS"/>
</dbReference>
<dbReference type="Gene3D" id="3.40.50.300">
    <property type="entry name" value="P-loop containing nucleotide triphosphate hydrolases"/>
    <property type="match status" value="3"/>
</dbReference>
<feature type="transmembrane region" description="Helical" evidence="10">
    <location>
        <begin position="126"/>
        <end position="146"/>
    </location>
</feature>
<keyword evidence="4 10" id="KW-0812">Transmembrane</keyword>
<evidence type="ECO:0000256" key="10">
    <source>
        <dbReference type="SAM" id="Phobius"/>
    </source>
</evidence>
<reference evidence="13 14" key="1">
    <citation type="journal article" date="2018" name="Sci. Rep.">
        <title>Comparative analysis of the Pocillopora damicornis genome highlights role of immune system in coral evolution.</title>
        <authorList>
            <person name="Cunning R."/>
            <person name="Bay R.A."/>
            <person name="Gillette P."/>
            <person name="Baker A.C."/>
            <person name="Traylor-Knowles N."/>
        </authorList>
    </citation>
    <scope>NUCLEOTIDE SEQUENCE [LARGE SCALE GENOMIC DNA]</scope>
    <source>
        <strain evidence="13">RSMAS</strain>
        <tissue evidence="13">Whole animal</tissue>
    </source>
</reference>
<organism evidence="13 14">
    <name type="scientific">Pocillopora damicornis</name>
    <name type="common">Cauliflower coral</name>
    <name type="synonym">Millepora damicornis</name>
    <dbReference type="NCBI Taxonomy" id="46731"/>
    <lineage>
        <taxon>Eukaryota</taxon>
        <taxon>Metazoa</taxon>
        <taxon>Cnidaria</taxon>
        <taxon>Anthozoa</taxon>
        <taxon>Hexacorallia</taxon>
        <taxon>Scleractinia</taxon>
        <taxon>Astrocoeniina</taxon>
        <taxon>Pocilloporidae</taxon>
        <taxon>Pocillopora</taxon>
    </lineage>
</organism>
<evidence type="ECO:0000256" key="6">
    <source>
        <dbReference type="ARBA" id="ARBA00022741"/>
    </source>
</evidence>
<feature type="transmembrane region" description="Helical" evidence="10">
    <location>
        <begin position="503"/>
        <end position="528"/>
    </location>
</feature>
<feature type="transmembrane region" description="Helical" evidence="10">
    <location>
        <begin position="228"/>
        <end position="246"/>
    </location>
</feature>
<dbReference type="InterPro" id="IPR011527">
    <property type="entry name" value="ABC1_TM_dom"/>
</dbReference>
<feature type="transmembrane region" description="Helical" evidence="10">
    <location>
        <begin position="903"/>
        <end position="922"/>
    </location>
</feature>
<dbReference type="FunFam" id="3.40.50.300:FF:000610">
    <property type="entry name" value="Multidrug resistance-associated ABC transporter"/>
    <property type="match status" value="1"/>
</dbReference>
<evidence type="ECO:0000256" key="8">
    <source>
        <dbReference type="ARBA" id="ARBA00022989"/>
    </source>
</evidence>
<evidence type="ECO:0000256" key="7">
    <source>
        <dbReference type="ARBA" id="ARBA00022840"/>
    </source>
</evidence>
<comment type="similarity">
    <text evidence="2">Belongs to the ABC transporter superfamily. ABCC family. Conjugate transporter (TC 3.A.1.208) subfamily.</text>
</comment>
<feature type="domain" description="ABC transmembrane type-1" evidence="12">
    <location>
        <begin position="378"/>
        <end position="560"/>
    </location>
</feature>
<feature type="transmembrane region" description="Helical" evidence="10">
    <location>
        <begin position="1055"/>
        <end position="1077"/>
    </location>
</feature>
<gene>
    <name evidence="13" type="ORF">pdam_00017190</name>
</gene>
<dbReference type="PROSITE" id="PS50929">
    <property type="entry name" value="ABC_TM1F"/>
    <property type="match status" value="3"/>
</dbReference>
<feature type="transmembrane region" description="Helical" evidence="10">
    <location>
        <begin position="540"/>
        <end position="560"/>
    </location>
</feature>
<dbReference type="GO" id="GO:0016887">
    <property type="term" value="F:ATP hydrolysis activity"/>
    <property type="evidence" value="ECO:0007669"/>
    <property type="project" value="InterPro"/>
</dbReference>
<keyword evidence="3" id="KW-0813">Transport</keyword>
<comment type="subcellular location">
    <subcellularLocation>
        <location evidence="1">Membrane</location>
        <topology evidence="1">Multi-pass membrane protein</topology>
    </subcellularLocation>
</comment>
<dbReference type="FunFam" id="3.40.50.300:FF:000973">
    <property type="entry name" value="Multidrug resistance-associated protein 4"/>
    <property type="match status" value="1"/>
</dbReference>
<proteinExistence type="inferred from homology"/>
<feature type="transmembrane region" description="Helical" evidence="10">
    <location>
        <begin position="402"/>
        <end position="421"/>
    </location>
</feature>
<feature type="transmembrane region" description="Helical" evidence="10">
    <location>
        <begin position="88"/>
        <end position="114"/>
    </location>
</feature>
<feature type="domain" description="ABC transporter" evidence="11">
    <location>
        <begin position="1234"/>
        <end position="1468"/>
    </location>
</feature>
<dbReference type="SMART" id="SM00382">
    <property type="entry name" value="AAA"/>
    <property type="match status" value="2"/>
</dbReference>
<feature type="domain" description="ABC transmembrane type-1" evidence="12">
    <location>
        <begin position="1066"/>
        <end position="1197"/>
    </location>
</feature>
<evidence type="ECO:0000256" key="9">
    <source>
        <dbReference type="ARBA" id="ARBA00023136"/>
    </source>
</evidence>
<dbReference type="Pfam" id="PF00664">
    <property type="entry name" value="ABC_membrane"/>
    <property type="match status" value="2"/>
</dbReference>
<dbReference type="SUPFAM" id="SSF52540">
    <property type="entry name" value="P-loop containing nucleoside triphosphate hydrolases"/>
    <property type="match status" value="3"/>
</dbReference>
<dbReference type="CDD" id="cd18579">
    <property type="entry name" value="ABC_6TM_ABCC_D1"/>
    <property type="match status" value="1"/>
</dbReference>
<dbReference type="PANTHER" id="PTHR24223:SF456">
    <property type="entry name" value="MULTIDRUG RESISTANCE-ASSOCIATED PROTEIN LETHAL(2)03659"/>
    <property type="match status" value="1"/>
</dbReference>
<keyword evidence="7" id="KW-0067">ATP-binding</keyword>
<dbReference type="PROSITE" id="PS50893">
    <property type="entry name" value="ABC_TRANSPORTER_2"/>
    <property type="match status" value="2"/>
</dbReference>
<evidence type="ECO:0000256" key="3">
    <source>
        <dbReference type="ARBA" id="ARBA00022448"/>
    </source>
</evidence>
<dbReference type="InterPro" id="IPR003439">
    <property type="entry name" value="ABC_transporter-like_ATP-bd"/>
</dbReference>
<dbReference type="OrthoDB" id="5988430at2759"/>
<dbReference type="EMBL" id="RCHS01004290">
    <property type="protein sequence ID" value="RMX36571.1"/>
    <property type="molecule type" value="Genomic_DNA"/>
</dbReference>
<dbReference type="Proteomes" id="UP000275408">
    <property type="component" value="Unassembled WGS sequence"/>
</dbReference>
<keyword evidence="6" id="KW-0547">Nucleotide-binding</keyword>
<dbReference type="CDD" id="cd03250">
    <property type="entry name" value="ABCC_MRP_domain1"/>
    <property type="match status" value="1"/>
</dbReference>
<evidence type="ECO:0000259" key="11">
    <source>
        <dbReference type="PROSITE" id="PS50893"/>
    </source>
</evidence>